<protein>
    <submittedName>
        <fullName evidence="1">Uncharacterized protein</fullName>
    </submittedName>
</protein>
<feature type="non-terminal residue" evidence="1">
    <location>
        <position position="66"/>
    </location>
</feature>
<dbReference type="EMBL" id="NVMX01000119">
    <property type="protein sequence ID" value="PDZ94749.1"/>
    <property type="molecule type" value="Genomic_DNA"/>
</dbReference>
<dbReference type="RefSeq" id="WP_141462856.1">
    <property type="nucleotide sequence ID" value="NZ_NVMX01000119.1"/>
</dbReference>
<reference evidence="1 2" key="1">
    <citation type="submission" date="2017-09" db="EMBL/GenBank/DDBJ databases">
        <title>Large-scale bioinformatics analysis of Bacillus genomes uncovers conserved roles of natural products in bacterial physiology.</title>
        <authorList>
            <consortium name="Agbiome Team Llc"/>
            <person name="Bleich R.M."/>
            <person name="Grubbs K.J."/>
            <person name="Santa Maria K.C."/>
            <person name="Allen S.E."/>
            <person name="Farag S."/>
            <person name="Shank E.A."/>
            <person name="Bowers A."/>
        </authorList>
    </citation>
    <scope>NUCLEOTIDE SEQUENCE [LARGE SCALE GENOMIC DNA]</scope>
    <source>
        <strain evidence="1 2">AFS092789</strain>
    </source>
</reference>
<organism evidence="1 2">
    <name type="scientific">Bacillus cereus</name>
    <dbReference type="NCBI Taxonomy" id="1396"/>
    <lineage>
        <taxon>Bacteria</taxon>
        <taxon>Bacillati</taxon>
        <taxon>Bacillota</taxon>
        <taxon>Bacilli</taxon>
        <taxon>Bacillales</taxon>
        <taxon>Bacillaceae</taxon>
        <taxon>Bacillus</taxon>
        <taxon>Bacillus cereus group</taxon>
    </lineage>
</organism>
<dbReference type="Proteomes" id="UP000219922">
    <property type="component" value="Unassembled WGS sequence"/>
</dbReference>
<accession>A0A9X6STH2</accession>
<evidence type="ECO:0000313" key="2">
    <source>
        <dbReference type="Proteomes" id="UP000219922"/>
    </source>
</evidence>
<sequence length="66" mass="7795">MSIIEVANDIIIKSHQHIQKTYKELDIKFRMEIEPGIISIDIAGMKVQFKKWDVTKYLDFHIYSLA</sequence>
<comment type="caution">
    <text evidence="1">The sequence shown here is derived from an EMBL/GenBank/DDBJ whole genome shotgun (WGS) entry which is preliminary data.</text>
</comment>
<name>A0A9X6STH2_BACCE</name>
<proteinExistence type="predicted"/>
<evidence type="ECO:0000313" key="1">
    <source>
        <dbReference type="EMBL" id="PDZ94749.1"/>
    </source>
</evidence>
<dbReference type="AlphaFoldDB" id="A0A9X6STH2"/>
<gene>
    <name evidence="1" type="ORF">CON36_32115</name>
</gene>